<proteinExistence type="predicted"/>
<sequence length="123" mass="13562">MFRHQEKAACLGAFPDGASNEPTECDPIQSAGRDERLTRTAAATTDQQPTWNRAVRLPYPVVIPCDAAASHCRWAVANCVPCPRKFRVDLHTRGCGFVSVGSNFLTPVDAPRSMYLYARMCAF</sequence>
<accession>A0A5E4MLI0</accession>
<dbReference type="AlphaFoldDB" id="A0A5E4MLI0"/>
<feature type="region of interest" description="Disordered" evidence="1">
    <location>
        <begin position="20"/>
        <end position="47"/>
    </location>
</feature>
<name>A0A5E4MLI0_9HEMI</name>
<gene>
    <name evidence="2" type="ORF">CINCED_3A008536</name>
</gene>
<protein>
    <submittedName>
        <fullName evidence="2">Uncharacterized protein</fullName>
    </submittedName>
</protein>
<dbReference type="EMBL" id="CABPRJ010000511">
    <property type="protein sequence ID" value="VVC30268.1"/>
    <property type="molecule type" value="Genomic_DNA"/>
</dbReference>
<dbReference type="Proteomes" id="UP000325440">
    <property type="component" value="Unassembled WGS sequence"/>
</dbReference>
<evidence type="ECO:0000313" key="2">
    <source>
        <dbReference type="EMBL" id="VVC30268.1"/>
    </source>
</evidence>
<keyword evidence="3" id="KW-1185">Reference proteome</keyword>
<evidence type="ECO:0000313" key="3">
    <source>
        <dbReference type="Proteomes" id="UP000325440"/>
    </source>
</evidence>
<reference evidence="2 3" key="1">
    <citation type="submission" date="2019-08" db="EMBL/GenBank/DDBJ databases">
        <authorList>
            <person name="Alioto T."/>
            <person name="Alioto T."/>
            <person name="Gomez Garrido J."/>
        </authorList>
    </citation>
    <scope>NUCLEOTIDE SEQUENCE [LARGE SCALE GENOMIC DNA]</scope>
</reference>
<organism evidence="2 3">
    <name type="scientific">Cinara cedri</name>
    <dbReference type="NCBI Taxonomy" id="506608"/>
    <lineage>
        <taxon>Eukaryota</taxon>
        <taxon>Metazoa</taxon>
        <taxon>Ecdysozoa</taxon>
        <taxon>Arthropoda</taxon>
        <taxon>Hexapoda</taxon>
        <taxon>Insecta</taxon>
        <taxon>Pterygota</taxon>
        <taxon>Neoptera</taxon>
        <taxon>Paraneoptera</taxon>
        <taxon>Hemiptera</taxon>
        <taxon>Sternorrhyncha</taxon>
        <taxon>Aphidomorpha</taxon>
        <taxon>Aphidoidea</taxon>
        <taxon>Aphididae</taxon>
        <taxon>Lachninae</taxon>
        <taxon>Cinara</taxon>
    </lineage>
</organism>
<evidence type="ECO:0000256" key="1">
    <source>
        <dbReference type="SAM" id="MobiDB-lite"/>
    </source>
</evidence>